<dbReference type="EMBL" id="BSXS01006029">
    <property type="protein sequence ID" value="GME85018.1"/>
    <property type="molecule type" value="Genomic_DNA"/>
</dbReference>
<name>A0ACB5TB88_AMBMO</name>
<evidence type="ECO:0000313" key="2">
    <source>
        <dbReference type="Proteomes" id="UP001165064"/>
    </source>
</evidence>
<proteinExistence type="predicted"/>
<organism evidence="1 2">
    <name type="scientific">Ambrosiozyma monospora</name>
    <name type="common">Yeast</name>
    <name type="synonym">Endomycopsis monosporus</name>
    <dbReference type="NCBI Taxonomy" id="43982"/>
    <lineage>
        <taxon>Eukaryota</taxon>
        <taxon>Fungi</taxon>
        <taxon>Dikarya</taxon>
        <taxon>Ascomycota</taxon>
        <taxon>Saccharomycotina</taxon>
        <taxon>Pichiomycetes</taxon>
        <taxon>Pichiales</taxon>
        <taxon>Pichiaceae</taxon>
        <taxon>Ambrosiozyma</taxon>
    </lineage>
</organism>
<evidence type="ECO:0000313" key="1">
    <source>
        <dbReference type="EMBL" id="GME85018.1"/>
    </source>
</evidence>
<reference evidence="1" key="1">
    <citation type="submission" date="2023-04" db="EMBL/GenBank/DDBJ databases">
        <title>Ambrosiozyma monospora NBRC 10751.</title>
        <authorList>
            <person name="Ichikawa N."/>
            <person name="Sato H."/>
            <person name="Tonouchi N."/>
        </authorList>
    </citation>
    <scope>NUCLEOTIDE SEQUENCE</scope>
    <source>
        <strain evidence="1">NBRC 10751</strain>
    </source>
</reference>
<gene>
    <name evidence="1" type="ORF">Amon02_000729400</name>
</gene>
<sequence length="89" mass="9735">MACSLAVLTSAPLNPLETEDEEEDILVLSLLDSEDNLDSIVGRTKTPFRPFGWTQLKYLIPLIDPSFLPLAANCGSSSIPIHSPPLNWV</sequence>
<protein>
    <submittedName>
        <fullName evidence="1">Unnamed protein product</fullName>
    </submittedName>
</protein>
<comment type="caution">
    <text evidence="1">The sequence shown here is derived from an EMBL/GenBank/DDBJ whole genome shotgun (WGS) entry which is preliminary data.</text>
</comment>
<dbReference type="Proteomes" id="UP001165064">
    <property type="component" value="Unassembled WGS sequence"/>
</dbReference>
<accession>A0ACB5TB88</accession>
<keyword evidence="2" id="KW-1185">Reference proteome</keyword>